<dbReference type="Proteomes" id="UP000199076">
    <property type="component" value="Unassembled WGS sequence"/>
</dbReference>
<feature type="region of interest" description="Disordered" evidence="1">
    <location>
        <begin position="153"/>
        <end position="177"/>
    </location>
</feature>
<dbReference type="RefSeq" id="WP_092694932.1">
    <property type="nucleotide sequence ID" value="NZ_FNBK01000018.1"/>
</dbReference>
<reference evidence="3" key="1">
    <citation type="submission" date="2016-10" db="EMBL/GenBank/DDBJ databases">
        <authorList>
            <person name="Varghese N."/>
            <person name="Submissions S."/>
        </authorList>
    </citation>
    <scope>NUCLEOTIDE SEQUENCE [LARGE SCALE GENOMIC DNA]</scope>
    <source>
        <strain evidence="3">IBRC-M 10760</strain>
    </source>
</reference>
<proteinExistence type="predicted"/>
<protein>
    <submittedName>
        <fullName evidence="2">Uncharacterized protein</fullName>
    </submittedName>
</protein>
<dbReference type="STRING" id="660518.SAMN05216218_11826"/>
<evidence type="ECO:0000313" key="3">
    <source>
        <dbReference type="Proteomes" id="UP000199076"/>
    </source>
</evidence>
<feature type="compositionally biased region" description="Low complexity" evidence="1">
    <location>
        <begin position="167"/>
        <end position="177"/>
    </location>
</feature>
<dbReference type="AlphaFoldDB" id="A0A1G7SDP7"/>
<evidence type="ECO:0000313" key="2">
    <source>
        <dbReference type="EMBL" id="SDG21103.1"/>
    </source>
</evidence>
<keyword evidence="3" id="KW-1185">Reference proteome</keyword>
<organism evidence="2 3">
    <name type="scientific">Halorientalis regularis</name>
    <dbReference type="NCBI Taxonomy" id="660518"/>
    <lineage>
        <taxon>Archaea</taxon>
        <taxon>Methanobacteriati</taxon>
        <taxon>Methanobacteriota</taxon>
        <taxon>Stenosarchaea group</taxon>
        <taxon>Halobacteria</taxon>
        <taxon>Halobacteriales</taxon>
        <taxon>Haloarculaceae</taxon>
        <taxon>Halorientalis</taxon>
    </lineage>
</organism>
<feature type="compositionally biased region" description="Gly residues" evidence="1">
    <location>
        <begin position="156"/>
        <end position="166"/>
    </location>
</feature>
<name>A0A1G7SDP7_9EURY</name>
<gene>
    <name evidence="2" type="ORF">SAMN05216218_11826</name>
</gene>
<sequence>MGRLKWASIVFACAAVSLAVGAGAFNSVSADRGVEVSVVEDEEAMLGIETAADMSFDNGVERRDIATITNRFGESVTVEVTVVDSGGNVPRLKSGGYRSVTLQPGDEATIEPRIQCSAKGGQSNPQSESWTLTVLATGVTVSVETTTEIQIECTGNGNGSSDGNGSTGTPPGQSKHE</sequence>
<dbReference type="EMBL" id="FNBK01000018">
    <property type="protein sequence ID" value="SDG21103.1"/>
    <property type="molecule type" value="Genomic_DNA"/>
</dbReference>
<accession>A0A1G7SDP7</accession>
<evidence type="ECO:0000256" key="1">
    <source>
        <dbReference type="SAM" id="MobiDB-lite"/>
    </source>
</evidence>